<dbReference type="Gene3D" id="2.170.16.10">
    <property type="entry name" value="Hedgehog/Intein (Hint) domain"/>
    <property type="match status" value="1"/>
</dbReference>
<dbReference type="RefSeq" id="WP_108389327.1">
    <property type="nucleotide sequence ID" value="NZ_QBUD01000035.1"/>
</dbReference>
<sequence length="352" mass="38045">MFDCKLLDPQELEVHLTKAMPIFFQTYQTSVTGGIADGDSVLITVALYGSTEPIDFGDGATLRIVDANDDGLIDAAEFNAATGGGGLGQNRGSDFALFDNDSNPNTGTLYSSDPYTSGDDLNAIIDALPGNQWPPVAPNVINVCFAKGTLIKTRHGDVAVEDLAVGDKVCMSDGRLEPIRWTAGRKIKAALLAANPKLRPVCITAGALGNGLPKQNLVVSRQHRMLVSSKIAMRMFGVKDVLIPAIKLTVLPGIYVDEDVLEVEYFHLLFDKHEVIFAEDAPTESLYTGPEALNALPSEAREEILTLFPELADRDYSPEPAEFLPAGNKQKELVARHLKNAKFPLCDYSLPS</sequence>
<name>A0A2T6K199_9RHOB</name>
<gene>
    <name evidence="2" type="ORF">C8N45_1356</name>
</gene>
<evidence type="ECO:0000259" key="1">
    <source>
        <dbReference type="Pfam" id="PF13403"/>
    </source>
</evidence>
<evidence type="ECO:0000313" key="3">
    <source>
        <dbReference type="Proteomes" id="UP000244523"/>
    </source>
</evidence>
<dbReference type="InterPro" id="IPR036844">
    <property type="entry name" value="Hint_dom_sf"/>
</dbReference>
<dbReference type="Proteomes" id="UP000244523">
    <property type="component" value="Unassembled WGS sequence"/>
</dbReference>
<dbReference type="EMBL" id="QBUD01000035">
    <property type="protein sequence ID" value="PUB08378.1"/>
    <property type="molecule type" value="Genomic_DNA"/>
</dbReference>
<dbReference type="Pfam" id="PF13403">
    <property type="entry name" value="Hint_2"/>
    <property type="match status" value="1"/>
</dbReference>
<dbReference type="InterPro" id="IPR018247">
    <property type="entry name" value="EF_Hand_1_Ca_BS"/>
</dbReference>
<keyword evidence="3" id="KW-1185">Reference proteome</keyword>
<dbReference type="SUPFAM" id="SSF51294">
    <property type="entry name" value="Hedgehog/intein (Hint) domain"/>
    <property type="match status" value="1"/>
</dbReference>
<dbReference type="PROSITE" id="PS00018">
    <property type="entry name" value="EF_HAND_1"/>
    <property type="match status" value="1"/>
</dbReference>
<evidence type="ECO:0000313" key="2">
    <source>
        <dbReference type="EMBL" id="PUB08378.1"/>
    </source>
</evidence>
<comment type="caution">
    <text evidence="2">The sequence shown here is derived from an EMBL/GenBank/DDBJ whole genome shotgun (WGS) entry which is preliminary data.</text>
</comment>
<dbReference type="AlphaFoldDB" id="A0A2T6K199"/>
<dbReference type="InterPro" id="IPR028992">
    <property type="entry name" value="Hedgehog/Intein_dom"/>
</dbReference>
<accession>A0A2T6K199</accession>
<protein>
    <submittedName>
        <fullName evidence="2">Hint domain-containing protein</fullName>
    </submittedName>
</protein>
<reference evidence="2 3" key="1">
    <citation type="submission" date="2018-04" db="EMBL/GenBank/DDBJ databases">
        <title>Genomic Encyclopedia of Archaeal and Bacterial Type Strains, Phase II (KMG-II): from individual species to whole genera.</title>
        <authorList>
            <person name="Goeker M."/>
        </authorList>
    </citation>
    <scope>NUCLEOTIDE SEQUENCE [LARGE SCALE GENOMIC DNA]</scope>
    <source>
        <strain evidence="2 3">DSM 29955</strain>
    </source>
</reference>
<proteinExistence type="predicted"/>
<feature type="domain" description="Hedgehog/Intein (Hint)" evidence="1">
    <location>
        <begin position="143"/>
        <end position="289"/>
    </location>
</feature>
<dbReference type="OrthoDB" id="6305173at2"/>
<organism evidence="2 3">
    <name type="scientific">Yoonia sediminilitoris</name>
    <dbReference type="NCBI Taxonomy" id="1286148"/>
    <lineage>
        <taxon>Bacteria</taxon>
        <taxon>Pseudomonadati</taxon>
        <taxon>Pseudomonadota</taxon>
        <taxon>Alphaproteobacteria</taxon>
        <taxon>Rhodobacterales</taxon>
        <taxon>Paracoccaceae</taxon>
        <taxon>Yoonia</taxon>
    </lineage>
</organism>